<proteinExistence type="predicted"/>
<protein>
    <submittedName>
        <fullName evidence="1">Putative secreted protein</fullName>
    </submittedName>
</protein>
<accession>A0A6M2DZG8</accession>
<reference evidence="1" key="1">
    <citation type="submission" date="2020-03" db="EMBL/GenBank/DDBJ databases">
        <title>Transcriptomic Profiling of the Digestive Tract of the Rat Flea, Xenopsylla cheopis, Following Blood Feeding and Infection with Yersinia pestis.</title>
        <authorList>
            <person name="Bland D.M."/>
            <person name="Martens C.A."/>
            <person name="Virtaneva K."/>
            <person name="Kanakabandi K."/>
            <person name="Long D."/>
            <person name="Rosenke R."/>
            <person name="Saturday G.A."/>
            <person name="Hoyt F.H."/>
            <person name="Bruno D.P."/>
            <person name="Ribeiro J.M.C."/>
            <person name="Hinnebusch J."/>
        </authorList>
    </citation>
    <scope>NUCLEOTIDE SEQUENCE</scope>
</reference>
<name>A0A6M2DZG8_XENCH</name>
<dbReference type="EMBL" id="GIIL01007876">
    <property type="protein sequence ID" value="NOV51602.1"/>
    <property type="molecule type" value="Transcribed_RNA"/>
</dbReference>
<sequence length="69" mass="7827">MIQNVFYFVIDLFHFAFFATRLSGLLRYPLVQLSNGHLHNSRSLHSLPFCSASFTATPFSARPLPSLPE</sequence>
<evidence type="ECO:0000313" key="1">
    <source>
        <dbReference type="EMBL" id="NOV51602.1"/>
    </source>
</evidence>
<dbReference type="AlphaFoldDB" id="A0A6M2DZG8"/>
<organism evidence="1">
    <name type="scientific">Xenopsylla cheopis</name>
    <name type="common">Oriental rat flea</name>
    <name type="synonym">Pulex cheopis</name>
    <dbReference type="NCBI Taxonomy" id="163159"/>
    <lineage>
        <taxon>Eukaryota</taxon>
        <taxon>Metazoa</taxon>
        <taxon>Ecdysozoa</taxon>
        <taxon>Arthropoda</taxon>
        <taxon>Hexapoda</taxon>
        <taxon>Insecta</taxon>
        <taxon>Pterygota</taxon>
        <taxon>Neoptera</taxon>
        <taxon>Endopterygota</taxon>
        <taxon>Siphonaptera</taxon>
        <taxon>Pulicidae</taxon>
        <taxon>Xenopsyllinae</taxon>
        <taxon>Xenopsylla</taxon>
    </lineage>
</organism>